<dbReference type="InterPro" id="IPR004107">
    <property type="entry name" value="Integrase_SAM-like_N"/>
</dbReference>
<feature type="domain" description="Core-binding (CB)" evidence="6">
    <location>
        <begin position="24"/>
        <end position="104"/>
    </location>
</feature>
<evidence type="ECO:0000259" key="6">
    <source>
        <dbReference type="PROSITE" id="PS51900"/>
    </source>
</evidence>
<dbReference type="Gene3D" id="1.10.443.10">
    <property type="entry name" value="Intergrase catalytic core"/>
    <property type="match status" value="1"/>
</dbReference>
<dbReference type="GO" id="GO:0006310">
    <property type="term" value="P:DNA recombination"/>
    <property type="evidence" value="ECO:0007669"/>
    <property type="project" value="UniProtKB-KW"/>
</dbReference>
<keyword evidence="1" id="KW-0229">DNA integration</keyword>
<dbReference type="SUPFAM" id="SSF56349">
    <property type="entry name" value="DNA breaking-rejoining enzymes"/>
    <property type="match status" value="1"/>
</dbReference>
<dbReference type="InterPro" id="IPR002104">
    <property type="entry name" value="Integrase_catalytic"/>
</dbReference>
<evidence type="ECO:0000313" key="7">
    <source>
        <dbReference type="EMBL" id="MBJ7597750.1"/>
    </source>
</evidence>
<sequence length="333" mass="36404">MLVPSPPPTTQLRLPDVNAATSLATLNDQAASYARASKADNTIRSYRVDLADFQAWCDAHALPWLPATPKTIALYVTAQAQDGRKVATIEHRLAAISVAHQVAGHWPSPTSHPDVRTTMQGIRRTHGTAQHRKAPLGTNELRRLMRVTGPTPLAEARDRALLLLGFAAALRRSELVSLDVRDLEETEHGLTIHLRRSKTDQEGAGDERGIPFGQHPDTCPIRTLRHWLQVSGITDGPVFRGITRHGQFSTQASRLSTDAVADIVKRTCAAAGLDSARYAGHSLRSGLATSSAEGEAPERSIMRQGGWRSERTMRKYIRPGTIWKENAAAYCGL</sequence>
<proteinExistence type="predicted"/>
<dbReference type="InterPro" id="IPR010998">
    <property type="entry name" value="Integrase_recombinase_N"/>
</dbReference>
<dbReference type="AlphaFoldDB" id="A0A934K8P4"/>
<keyword evidence="8" id="KW-1185">Reference proteome</keyword>
<dbReference type="PANTHER" id="PTHR34605">
    <property type="entry name" value="PHAGE_INTEGRASE DOMAIN-CONTAINING PROTEIN"/>
    <property type="match status" value="1"/>
</dbReference>
<dbReference type="GO" id="GO:0015074">
    <property type="term" value="P:DNA integration"/>
    <property type="evidence" value="ECO:0007669"/>
    <property type="project" value="UniProtKB-KW"/>
</dbReference>
<dbReference type="CDD" id="cd00799">
    <property type="entry name" value="INT_Cre_C"/>
    <property type="match status" value="1"/>
</dbReference>
<dbReference type="Proteomes" id="UP000612893">
    <property type="component" value="Unassembled WGS sequence"/>
</dbReference>
<dbReference type="PROSITE" id="PS51898">
    <property type="entry name" value="TYR_RECOMBINASE"/>
    <property type="match status" value="1"/>
</dbReference>
<evidence type="ECO:0000259" key="5">
    <source>
        <dbReference type="PROSITE" id="PS51898"/>
    </source>
</evidence>
<dbReference type="Pfam" id="PF00589">
    <property type="entry name" value="Phage_integrase"/>
    <property type="match status" value="1"/>
</dbReference>
<evidence type="ECO:0000256" key="2">
    <source>
        <dbReference type="ARBA" id="ARBA00023125"/>
    </source>
</evidence>
<protein>
    <submittedName>
        <fullName evidence="7">Tyrosine-type recombinase/integrase</fullName>
    </submittedName>
</protein>
<keyword evidence="2 4" id="KW-0238">DNA-binding</keyword>
<gene>
    <name evidence="7" type="ORF">JF922_06660</name>
</gene>
<keyword evidence="3" id="KW-0233">DNA recombination</keyword>
<reference evidence="7" key="1">
    <citation type="submission" date="2020-10" db="EMBL/GenBank/DDBJ databases">
        <title>Ca. Dormibacterota MAGs.</title>
        <authorList>
            <person name="Montgomery K."/>
        </authorList>
    </citation>
    <scope>NUCLEOTIDE SEQUENCE [LARGE SCALE GENOMIC DNA]</scope>
    <source>
        <strain evidence="7">SC8812_S17_10</strain>
    </source>
</reference>
<dbReference type="InterPro" id="IPR044068">
    <property type="entry name" value="CB"/>
</dbReference>
<dbReference type="Gene3D" id="1.10.150.130">
    <property type="match status" value="1"/>
</dbReference>
<dbReference type="GO" id="GO:0003677">
    <property type="term" value="F:DNA binding"/>
    <property type="evidence" value="ECO:0007669"/>
    <property type="project" value="UniProtKB-UniRule"/>
</dbReference>
<evidence type="ECO:0000313" key="8">
    <source>
        <dbReference type="Proteomes" id="UP000612893"/>
    </source>
</evidence>
<organism evidence="7 8">
    <name type="scientific">Candidatus Nephthysia bennettiae</name>
    <dbReference type="NCBI Taxonomy" id="3127016"/>
    <lineage>
        <taxon>Bacteria</taxon>
        <taxon>Bacillati</taxon>
        <taxon>Candidatus Dormiibacterota</taxon>
        <taxon>Candidatus Dormibacteria</taxon>
        <taxon>Candidatus Dormibacterales</taxon>
        <taxon>Candidatus Dormibacteraceae</taxon>
        <taxon>Candidatus Nephthysia</taxon>
    </lineage>
</organism>
<comment type="caution">
    <text evidence="7">The sequence shown here is derived from an EMBL/GenBank/DDBJ whole genome shotgun (WGS) entry which is preliminary data.</text>
</comment>
<dbReference type="Pfam" id="PF02899">
    <property type="entry name" value="Phage_int_SAM_1"/>
    <property type="match status" value="1"/>
</dbReference>
<dbReference type="SUPFAM" id="SSF47823">
    <property type="entry name" value="lambda integrase-like, N-terminal domain"/>
    <property type="match status" value="1"/>
</dbReference>
<dbReference type="InterPro" id="IPR013762">
    <property type="entry name" value="Integrase-like_cat_sf"/>
</dbReference>
<dbReference type="PANTHER" id="PTHR34605:SF4">
    <property type="entry name" value="DNA ADENINE METHYLTRANSFERASE"/>
    <property type="match status" value="1"/>
</dbReference>
<feature type="domain" description="Tyr recombinase" evidence="5">
    <location>
        <begin position="131"/>
        <end position="329"/>
    </location>
</feature>
<dbReference type="EMBL" id="JAEKNR010000075">
    <property type="protein sequence ID" value="MBJ7597750.1"/>
    <property type="molecule type" value="Genomic_DNA"/>
</dbReference>
<evidence type="ECO:0000256" key="3">
    <source>
        <dbReference type="ARBA" id="ARBA00023172"/>
    </source>
</evidence>
<evidence type="ECO:0000256" key="1">
    <source>
        <dbReference type="ARBA" id="ARBA00022908"/>
    </source>
</evidence>
<accession>A0A934K8P4</accession>
<evidence type="ECO:0000256" key="4">
    <source>
        <dbReference type="PROSITE-ProRule" id="PRU01248"/>
    </source>
</evidence>
<dbReference type="RefSeq" id="WP_338200213.1">
    <property type="nucleotide sequence ID" value="NZ_JAEKNR010000075.1"/>
</dbReference>
<name>A0A934K8P4_9BACT</name>
<dbReference type="InterPro" id="IPR011010">
    <property type="entry name" value="DNA_brk_join_enz"/>
</dbReference>
<dbReference type="InterPro" id="IPR052925">
    <property type="entry name" value="Phage_Integrase-like_Recomb"/>
</dbReference>
<dbReference type="PROSITE" id="PS51900">
    <property type="entry name" value="CB"/>
    <property type="match status" value="1"/>
</dbReference>